<feature type="compositionally biased region" description="Polar residues" evidence="6">
    <location>
        <begin position="290"/>
        <end position="308"/>
    </location>
</feature>
<dbReference type="InterPro" id="IPR005541">
    <property type="entry name" value="KNOX2"/>
</dbReference>
<evidence type="ECO:0000256" key="4">
    <source>
        <dbReference type="ARBA" id="ARBA00023242"/>
    </source>
</evidence>
<dbReference type="InterPro" id="IPR050224">
    <property type="entry name" value="TALE_homeobox"/>
</dbReference>
<dbReference type="InterPro" id="IPR005540">
    <property type="entry name" value="KNOX1"/>
</dbReference>
<dbReference type="Pfam" id="PF03790">
    <property type="entry name" value="KNOX1"/>
    <property type="match status" value="1"/>
</dbReference>
<dbReference type="SUPFAM" id="SSF46689">
    <property type="entry name" value="Homeodomain-like"/>
    <property type="match status" value="1"/>
</dbReference>
<evidence type="ECO:0000256" key="6">
    <source>
        <dbReference type="SAM" id="MobiDB-lite"/>
    </source>
</evidence>
<dbReference type="SMART" id="SM01255">
    <property type="entry name" value="KNOX1"/>
    <property type="match status" value="1"/>
</dbReference>
<name>A0A2U9QGG4_9MONI</name>
<feature type="domain" description="Homeobox" evidence="7">
    <location>
        <begin position="220"/>
        <end position="283"/>
    </location>
</feature>
<feature type="DNA-binding region" description="Homeobox" evidence="5">
    <location>
        <begin position="222"/>
        <end position="284"/>
    </location>
</feature>
<dbReference type="InterPro" id="IPR009057">
    <property type="entry name" value="Homeodomain-like_sf"/>
</dbReference>
<organism evidence="8">
    <name type="scientific">Thelypteris nipponica</name>
    <dbReference type="NCBI Taxonomy" id="2925009"/>
    <lineage>
        <taxon>Eukaryota</taxon>
        <taxon>Viridiplantae</taxon>
        <taxon>Streptophyta</taxon>
        <taxon>Embryophyta</taxon>
        <taxon>Tracheophyta</taxon>
        <taxon>Polypodiopsida</taxon>
        <taxon>Polypodiidae</taxon>
        <taxon>Polypodiales</taxon>
        <taxon>Aspleniineae</taxon>
        <taxon>Thelypteridaceae</taxon>
        <taxon>Thelypteridoideae</taxon>
        <taxon>Thelypteris</taxon>
    </lineage>
</organism>
<evidence type="ECO:0000256" key="2">
    <source>
        <dbReference type="ARBA" id="ARBA00023125"/>
    </source>
</evidence>
<sequence>MDKKAPLLAKQPFFPADACLQKLEREEAYDELFGADAGMKAGIIAHPLFEQLLTAHVACLRVGTPLEEQHIIDSALAKRHHVAAKYLALLTHLQSLSQPNDDQELNDFMVNYILLLESFKEKILDHLHTEASKAIIACQEIEQELFNLTGVSKVSSHKKFTTMTQEDEKLDNELGISRLGISSFLPYNIQKTLRDHLRKELKQELKKDYHTKLKEVHDEIVRKRRAGKLPEDTTHILKNWWISHGKWPYPTEEEKAKLMAETRLDLKQINNWFSNQRKKDWHIKRKSSKGDASSCISTTSSLNCEEES</sequence>
<dbReference type="GO" id="GO:0005634">
    <property type="term" value="C:nucleus"/>
    <property type="evidence" value="ECO:0007669"/>
    <property type="project" value="UniProtKB-SubCell"/>
</dbReference>
<accession>A0A2U9QGG4</accession>
<dbReference type="GO" id="GO:0003677">
    <property type="term" value="F:DNA binding"/>
    <property type="evidence" value="ECO:0007669"/>
    <property type="project" value="UniProtKB-UniRule"/>
</dbReference>
<evidence type="ECO:0000256" key="3">
    <source>
        <dbReference type="ARBA" id="ARBA00023155"/>
    </source>
</evidence>
<keyword evidence="4 5" id="KW-0539">Nucleus</keyword>
<keyword evidence="2 5" id="KW-0238">DNA-binding</keyword>
<evidence type="ECO:0000256" key="1">
    <source>
        <dbReference type="ARBA" id="ARBA00004123"/>
    </source>
</evidence>
<protein>
    <submittedName>
        <fullName evidence="8">Class 2 KNOX protein</fullName>
    </submittedName>
</protein>
<dbReference type="SMART" id="SM00389">
    <property type="entry name" value="HOX"/>
    <property type="match status" value="1"/>
</dbReference>
<reference evidence="8" key="1">
    <citation type="submission" date="2017-07" db="EMBL/GenBank/DDBJ databases">
        <title>Evolution of leaf polarity genes in ferns.</title>
        <authorList>
            <person name="Li G.-S."/>
        </authorList>
    </citation>
    <scope>NUCLEOTIDE SEQUENCE</scope>
</reference>
<dbReference type="CDD" id="cd00086">
    <property type="entry name" value="homeodomain"/>
    <property type="match status" value="1"/>
</dbReference>
<dbReference type="GO" id="GO:0006355">
    <property type="term" value="P:regulation of DNA-templated transcription"/>
    <property type="evidence" value="ECO:0007669"/>
    <property type="project" value="InterPro"/>
</dbReference>
<proteinExistence type="evidence at transcript level"/>
<dbReference type="EMBL" id="MF537706">
    <property type="protein sequence ID" value="AWU46639.1"/>
    <property type="molecule type" value="mRNA"/>
</dbReference>
<dbReference type="PROSITE" id="PS50071">
    <property type="entry name" value="HOMEOBOX_2"/>
    <property type="match status" value="1"/>
</dbReference>
<evidence type="ECO:0000256" key="5">
    <source>
        <dbReference type="PROSITE-ProRule" id="PRU00108"/>
    </source>
</evidence>
<feature type="region of interest" description="Disordered" evidence="6">
    <location>
        <begin position="283"/>
        <end position="308"/>
    </location>
</feature>
<evidence type="ECO:0000259" key="7">
    <source>
        <dbReference type="PROSITE" id="PS50071"/>
    </source>
</evidence>
<dbReference type="Pfam" id="PF05920">
    <property type="entry name" value="Homeobox_KN"/>
    <property type="match status" value="1"/>
</dbReference>
<dbReference type="InterPro" id="IPR008422">
    <property type="entry name" value="KN_HD"/>
</dbReference>
<gene>
    <name evidence="8" type="primary">KNOX4</name>
</gene>
<dbReference type="InterPro" id="IPR001356">
    <property type="entry name" value="HD"/>
</dbReference>
<dbReference type="PANTHER" id="PTHR11850">
    <property type="entry name" value="HOMEOBOX PROTEIN TRANSCRIPTION FACTORS"/>
    <property type="match status" value="1"/>
</dbReference>
<keyword evidence="3 5" id="KW-0371">Homeobox</keyword>
<dbReference type="Pfam" id="PF03791">
    <property type="entry name" value="KNOX2"/>
    <property type="match status" value="1"/>
</dbReference>
<dbReference type="Gene3D" id="1.10.10.60">
    <property type="entry name" value="Homeodomain-like"/>
    <property type="match status" value="1"/>
</dbReference>
<dbReference type="SMART" id="SM01256">
    <property type="entry name" value="KNOX2"/>
    <property type="match status" value="1"/>
</dbReference>
<comment type="subcellular location">
    <subcellularLocation>
        <location evidence="1 5">Nucleus</location>
    </subcellularLocation>
</comment>
<dbReference type="AlphaFoldDB" id="A0A2U9QGG4"/>
<evidence type="ECO:0000313" key="8">
    <source>
        <dbReference type="EMBL" id="AWU46639.1"/>
    </source>
</evidence>